<proteinExistence type="predicted"/>
<organism evidence="1 2">
    <name type="scientific">Ilyodon furcidens</name>
    <name type="common">goldbreast splitfin</name>
    <dbReference type="NCBI Taxonomy" id="33524"/>
    <lineage>
        <taxon>Eukaryota</taxon>
        <taxon>Metazoa</taxon>
        <taxon>Chordata</taxon>
        <taxon>Craniata</taxon>
        <taxon>Vertebrata</taxon>
        <taxon>Euteleostomi</taxon>
        <taxon>Actinopterygii</taxon>
        <taxon>Neopterygii</taxon>
        <taxon>Teleostei</taxon>
        <taxon>Neoteleostei</taxon>
        <taxon>Acanthomorphata</taxon>
        <taxon>Ovalentaria</taxon>
        <taxon>Atherinomorphae</taxon>
        <taxon>Cyprinodontiformes</taxon>
        <taxon>Goodeidae</taxon>
        <taxon>Ilyodon</taxon>
    </lineage>
</organism>
<accession>A0ABV0T2H2</accession>
<name>A0ABV0T2H2_9TELE</name>
<comment type="caution">
    <text evidence="1">The sequence shown here is derived from an EMBL/GenBank/DDBJ whole genome shotgun (WGS) entry which is preliminary data.</text>
</comment>
<keyword evidence="2" id="KW-1185">Reference proteome</keyword>
<gene>
    <name evidence="1" type="ORF">ILYODFUR_033942</name>
</gene>
<sequence>MSAAMAEAKTLRERMWGEYRGRKLRSKVEGRIERATNKKKTTVSPKVIAQEESLACLLLYLFTPSSHLPTSPSQQISPLYLSNHPSAYLSLYPSASSYHPPQVTVLI</sequence>
<dbReference type="Proteomes" id="UP001482620">
    <property type="component" value="Unassembled WGS sequence"/>
</dbReference>
<protein>
    <submittedName>
        <fullName evidence="1">Uncharacterized protein</fullName>
    </submittedName>
</protein>
<reference evidence="1 2" key="1">
    <citation type="submission" date="2021-06" db="EMBL/GenBank/DDBJ databases">
        <authorList>
            <person name="Palmer J.M."/>
        </authorList>
    </citation>
    <scope>NUCLEOTIDE SEQUENCE [LARGE SCALE GENOMIC DNA]</scope>
    <source>
        <strain evidence="2">if_2019</strain>
        <tissue evidence="1">Muscle</tissue>
    </source>
</reference>
<dbReference type="EMBL" id="JAHRIQ010017539">
    <property type="protein sequence ID" value="MEQ2227073.1"/>
    <property type="molecule type" value="Genomic_DNA"/>
</dbReference>
<evidence type="ECO:0000313" key="1">
    <source>
        <dbReference type="EMBL" id="MEQ2227073.1"/>
    </source>
</evidence>
<evidence type="ECO:0000313" key="2">
    <source>
        <dbReference type="Proteomes" id="UP001482620"/>
    </source>
</evidence>